<name>A0AAE1UCT2_9EUCA</name>
<dbReference type="Pfam" id="PF04832">
    <property type="entry name" value="SOUL"/>
    <property type="match status" value="1"/>
</dbReference>
<dbReference type="PANTHER" id="PTHR11220:SF1">
    <property type="entry name" value="HEME-BINDING PROTEIN 2"/>
    <property type="match status" value="1"/>
</dbReference>
<keyword evidence="2" id="KW-1133">Transmembrane helix</keyword>
<gene>
    <name evidence="3" type="ORF">Pmani_012860</name>
</gene>
<dbReference type="EMBL" id="JAWZYT010001063">
    <property type="protein sequence ID" value="KAK4315951.1"/>
    <property type="molecule type" value="Genomic_DNA"/>
</dbReference>
<dbReference type="AlphaFoldDB" id="A0AAE1UCT2"/>
<dbReference type="EMBL" id="JAWZYT010001063">
    <property type="protein sequence ID" value="KAK4315950.1"/>
    <property type="molecule type" value="Genomic_DNA"/>
</dbReference>
<dbReference type="Proteomes" id="UP001292094">
    <property type="component" value="Unassembled WGS sequence"/>
</dbReference>
<accession>A0AAE1UCT2</accession>
<dbReference type="InterPro" id="IPR011256">
    <property type="entry name" value="Reg_factor_effector_dom_sf"/>
</dbReference>
<keyword evidence="4" id="KW-1185">Reference proteome</keyword>
<evidence type="ECO:0000256" key="1">
    <source>
        <dbReference type="ARBA" id="ARBA00009817"/>
    </source>
</evidence>
<comment type="similarity">
    <text evidence="1">Belongs to the HEBP family.</text>
</comment>
<dbReference type="PANTHER" id="PTHR11220">
    <property type="entry name" value="HEME-BINDING PROTEIN-RELATED"/>
    <property type="match status" value="1"/>
</dbReference>
<keyword evidence="2" id="KW-0812">Transmembrane</keyword>
<dbReference type="FunFam" id="3.20.80.10:FF:000002">
    <property type="entry name" value="Heme-binding protein 2"/>
    <property type="match status" value="1"/>
</dbReference>
<keyword evidence="2" id="KW-0472">Membrane</keyword>
<comment type="caution">
    <text evidence="3">The sequence shown here is derived from an EMBL/GenBank/DDBJ whole genome shotgun (WGS) entry which is preliminary data.</text>
</comment>
<dbReference type="InterPro" id="IPR006917">
    <property type="entry name" value="SOUL_heme-bd"/>
</dbReference>
<protein>
    <recommendedName>
        <fullName evidence="5">SOUL heme-binding protein</fullName>
    </recommendedName>
</protein>
<dbReference type="SUPFAM" id="SSF55136">
    <property type="entry name" value="Probable bacterial effector-binding domain"/>
    <property type="match status" value="1"/>
</dbReference>
<evidence type="ECO:0000313" key="4">
    <source>
        <dbReference type="Proteomes" id="UP001292094"/>
    </source>
</evidence>
<evidence type="ECO:0000313" key="3">
    <source>
        <dbReference type="EMBL" id="KAK4315951.1"/>
    </source>
</evidence>
<feature type="transmembrane region" description="Helical" evidence="2">
    <location>
        <begin position="35"/>
        <end position="55"/>
    </location>
</feature>
<organism evidence="3 4">
    <name type="scientific">Petrolisthes manimaculis</name>
    <dbReference type="NCBI Taxonomy" id="1843537"/>
    <lineage>
        <taxon>Eukaryota</taxon>
        <taxon>Metazoa</taxon>
        <taxon>Ecdysozoa</taxon>
        <taxon>Arthropoda</taxon>
        <taxon>Crustacea</taxon>
        <taxon>Multicrustacea</taxon>
        <taxon>Malacostraca</taxon>
        <taxon>Eumalacostraca</taxon>
        <taxon>Eucarida</taxon>
        <taxon>Decapoda</taxon>
        <taxon>Pleocyemata</taxon>
        <taxon>Anomura</taxon>
        <taxon>Galatheoidea</taxon>
        <taxon>Porcellanidae</taxon>
        <taxon>Petrolisthes</taxon>
    </lineage>
</organism>
<dbReference type="Gene3D" id="3.20.80.10">
    <property type="entry name" value="Regulatory factor, effector binding domain"/>
    <property type="match status" value="1"/>
</dbReference>
<proteinExistence type="inferred from homology"/>
<reference evidence="3" key="1">
    <citation type="submission" date="2023-11" db="EMBL/GenBank/DDBJ databases">
        <title>Genome assemblies of two species of porcelain crab, Petrolisthes cinctipes and Petrolisthes manimaculis (Anomura: Porcellanidae).</title>
        <authorList>
            <person name="Angst P."/>
        </authorList>
    </citation>
    <scope>NUCLEOTIDE SEQUENCE</scope>
    <source>
        <strain evidence="3">PB745_02</strain>
        <tissue evidence="3">Gill</tissue>
    </source>
</reference>
<evidence type="ECO:0000256" key="2">
    <source>
        <dbReference type="SAM" id="Phobius"/>
    </source>
</evidence>
<evidence type="ECO:0008006" key="5">
    <source>
        <dbReference type="Google" id="ProtNLM"/>
    </source>
</evidence>
<sequence>MKYSFLHSVTLISLSSSHTYTCSPLPGVVVLVKMMMGRVGGLLLVVLVVVLATVCPAARAASVFTAVSRGFETQEEIKFSSLRTARNYEERQYPEKKWVCSKQDPGESQLTVFLRLFAYIDGKNDRNLELVMGIPVSIEARQGEAGGLSMKACFFIPEKNQANPPVPIDASVSIVTRPAMTVFTREFGGYASDEHTWQEEATELMRLVQAENNNINPNIAFWNAYDPPLKFWGRRNEVWLVKA</sequence>